<dbReference type="PROSITE" id="PS00211">
    <property type="entry name" value="ABC_TRANSPORTER_1"/>
    <property type="match status" value="2"/>
</dbReference>
<dbReference type="InterPro" id="IPR003439">
    <property type="entry name" value="ABC_transporter-like_ATP-bd"/>
</dbReference>
<dbReference type="EMBL" id="CP107020">
    <property type="protein sequence ID" value="UYG17139.1"/>
    <property type="molecule type" value="Genomic_DNA"/>
</dbReference>
<dbReference type="PANTHER" id="PTHR43776:SF7">
    <property type="entry name" value="D,D-DIPEPTIDE TRANSPORT ATP-BINDING PROTEIN DDPF-RELATED"/>
    <property type="match status" value="1"/>
</dbReference>
<dbReference type="InterPro" id="IPR027417">
    <property type="entry name" value="P-loop_NTPase"/>
</dbReference>
<dbReference type="InterPro" id="IPR017871">
    <property type="entry name" value="ABC_transporter-like_CS"/>
</dbReference>
<gene>
    <name evidence="7" type="ORF">BRM3_01500</name>
</gene>
<dbReference type="PANTHER" id="PTHR43776">
    <property type="entry name" value="TRANSPORT ATP-BINDING PROTEIN"/>
    <property type="match status" value="1"/>
</dbReference>
<dbReference type="InterPro" id="IPR013563">
    <property type="entry name" value="Oligopep_ABC_C"/>
</dbReference>
<dbReference type="Gene3D" id="3.40.50.300">
    <property type="entry name" value="P-loop containing nucleotide triphosphate hydrolases"/>
    <property type="match status" value="2"/>
</dbReference>
<dbReference type="SMART" id="SM00382">
    <property type="entry name" value="AAA"/>
    <property type="match status" value="2"/>
</dbReference>
<feature type="domain" description="ABC transporter" evidence="6">
    <location>
        <begin position="323"/>
        <end position="573"/>
    </location>
</feature>
<dbReference type="NCBIfam" id="NF007739">
    <property type="entry name" value="PRK10419.1"/>
    <property type="match status" value="2"/>
</dbReference>
<keyword evidence="8" id="KW-1185">Reference proteome</keyword>
<dbReference type="Pfam" id="PF08352">
    <property type="entry name" value="oligo_HPY"/>
    <property type="match status" value="2"/>
</dbReference>
<evidence type="ECO:0000256" key="4">
    <source>
        <dbReference type="ARBA" id="ARBA00022840"/>
    </source>
</evidence>
<name>A0ABY6G2D9_9MICO</name>
<feature type="domain" description="ABC transporter" evidence="6">
    <location>
        <begin position="26"/>
        <end position="274"/>
    </location>
</feature>
<accession>A0ABY6G2D9</accession>
<dbReference type="NCBIfam" id="NF008453">
    <property type="entry name" value="PRK11308.1"/>
    <property type="match status" value="2"/>
</dbReference>
<reference evidence="7" key="1">
    <citation type="submission" date="2022-10" db="EMBL/GenBank/DDBJ databases">
        <title>Whole-Genome Sequencing of Brachybacterium huguangmaarense BRM-3, Isolated from Betula schmidtii.</title>
        <authorList>
            <person name="Haam D."/>
        </authorList>
    </citation>
    <scope>NUCLEOTIDE SEQUENCE</scope>
    <source>
        <strain evidence="7">BRM-3</strain>
    </source>
</reference>
<keyword evidence="4 7" id="KW-0067">ATP-binding</keyword>
<evidence type="ECO:0000256" key="3">
    <source>
        <dbReference type="ARBA" id="ARBA00022741"/>
    </source>
</evidence>
<evidence type="ECO:0000313" key="8">
    <source>
        <dbReference type="Proteomes" id="UP001164305"/>
    </source>
</evidence>
<dbReference type="GO" id="GO:0005524">
    <property type="term" value="F:ATP binding"/>
    <property type="evidence" value="ECO:0007669"/>
    <property type="project" value="UniProtKB-KW"/>
</dbReference>
<feature type="compositionally biased region" description="Basic and acidic residues" evidence="5">
    <location>
        <begin position="286"/>
        <end position="297"/>
    </location>
</feature>
<dbReference type="PROSITE" id="PS50893">
    <property type="entry name" value="ABC_TRANSPORTER_2"/>
    <property type="match status" value="2"/>
</dbReference>
<keyword evidence="3" id="KW-0547">Nucleotide-binding</keyword>
<keyword evidence="2" id="KW-0813">Transport</keyword>
<comment type="similarity">
    <text evidence="1">Belongs to the ABC transporter superfamily.</text>
</comment>
<evidence type="ECO:0000259" key="6">
    <source>
        <dbReference type="PROSITE" id="PS50893"/>
    </source>
</evidence>
<dbReference type="SUPFAM" id="SSF52540">
    <property type="entry name" value="P-loop containing nucleoside triphosphate hydrolases"/>
    <property type="match status" value="2"/>
</dbReference>
<dbReference type="CDD" id="cd03257">
    <property type="entry name" value="ABC_NikE_OppD_transporters"/>
    <property type="match status" value="2"/>
</dbReference>
<protein>
    <submittedName>
        <fullName evidence="7">ABC transporter ATP-binding protein</fullName>
    </submittedName>
</protein>
<proteinExistence type="inferred from homology"/>
<evidence type="ECO:0000256" key="2">
    <source>
        <dbReference type="ARBA" id="ARBA00022448"/>
    </source>
</evidence>
<evidence type="ECO:0000256" key="5">
    <source>
        <dbReference type="SAM" id="MobiDB-lite"/>
    </source>
</evidence>
<evidence type="ECO:0000256" key="1">
    <source>
        <dbReference type="ARBA" id="ARBA00005417"/>
    </source>
</evidence>
<dbReference type="Pfam" id="PF00005">
    <property type="entry name" value="ABC_tran"/>
    <property type="match status" value="2"/>
</dbReference>
<evidence type="ECO:0000313" key="7">
    <source>
        <dbReference type="EMBL" id="UYG17139.1"/>
    </source>
</evidence>
<dbReference type="InterPro" id="IPR003593">
    <property type="entry name" value="AAA+_ATPase"/>
</dbReference>
<dbReference type="Proteomes" id="UP001164305">
    <property type="component" value="Chromosome"/>
</dbReference>
<dbReference type="InterPro" id="IPR050319">
    <property type="entry name" value="ABC_transp_ATP-bind"/>
</dbReference>
<organism evidence="7 8">
    <name type="scientific">Brachybacterium huguangmaarense</name>
    <dbReference type="NCBI Taxonomy" id="1652028"/>
    <lineage>
        <taxon>Bacteria</taxon>
        <taxon>Bacillati</taxon>
        <taxon>Actinomycetota</taxon>
        <taxon>Actinomycetes</taxon>
        <taxon>Micrococcales</taxon>
        <taxon>Dermabacteraceae</taxon>
        <taxon>Brachybacterium</taxon>
    </lineage>
</organism>
<sequence>MSHASVPAADMPSSAPAADRSPLLSVRDLSVTFPSEAGLVRAVQHLSYDVHPGEALAIVGESGSGKSVSSLAVMGLLPRNATITGDITFQDQDMLHRSDKELSRLRGEKISMIFQDPLSALTPVYTVGDQVAEVIRIHHPETSTSRSEARAIELLEAVGIPEPQRRAKQYPHEFSGGMRQRAMIAMAIANEPELIIADEPTTALDVTIQAQVMELLKTAQEMLSAATILITHDLGVVAGFADRVLVMQNSLEVENGTVDDIFYRPREAYTQRLLAAVPRIDAPSRPPEDLAEERSEIPEPPADSALGAEEVLAAPVDERPKVLEIENLQRIYPIIKGAVVRRKVGEQRAVDGLSLTIHEGECVALVGESGCGKTTTLMEVMQLRKPQGGTIRVNGKDTARLSRAERSTMRSDVTIVFQDPMASLDPRMPIGDILREPMKVQGYSRERMEQRVDWLLETVGLLPEHAMRYPTEFSGGQRQRVGVARALACDPKLIVLDEPTSALDVTIQAGVLTLLADLKERLGVSYLFVSHDLSVVRHISDRICVMHKGKIVETGDTATVFSNPQHPYTQALLSAVPIPDPKVERSRRRIILDQSSLASLGESA</sequence>
<feature type="region of interest" description="Disordered" evidence="5">
    <location>
        <begin position="281"/>
        <end position="307"/>
    </location>
</feature>